<feature type="compositionally biased region" description="Polar residues" evidence="4">
    <location>
        <begin position="280"/>
        <end position="292"/>
    </location>
</feature>
<organism evidence="5 6">
    <name type="scientific">Sporothrix stenoceras</name>
    <dbReference type="NCBI Taxonomy" id="5173"/>
    <lineage>
        <taxon>Eukaryota</taxon>
        <taxon>Fungi</taxon>
        <taxon>Dikarya</taxon>
        <taxon>Ascomycota</taxon>
        <taxon>Pezizomycotina</taxon>
        <taxon>Sordariomycetes</taxon>
        <taxon>Sordariomycetidae</taxon>
        <taxon>Ophiostomatales</taxon>
        <taxon>Ophiostomataceae</taxon>
        <taxon>Sporothrix</taxon>
    </lineage>
</organism>
<evidence type="ECO:0000256" key="4">
    <source>
        <dbReference type="SAM" id="MobiDB-lite"/>
    </source>
</evidence>
<name>A0ABR3ZJJ7_9PEZI</name>
<feature type="compositionally biased region" description="Basic residues" evidence="4">
    <location>
        <begin position="319"/>
        <end position="333"/>
    </location>
</feature>
<feature type="compositionally biased region" description="Basic and acidic residues" evidence="4">
    <location>
        <begin position="604"/>
        <end position="613"/>
    </location>
</feature>
<evidence type="ECO:0000256" key="3">
    <source>
        <dbReference type="ARBA" id="ARBA00023242"/>
    </source>
</evidence>
<dbReference type="PANTHER" id="PTHR14152:SF5">
    <property type="entry name" value="U4_U6.U5 TRI-SNRNP-ASSOCIATED PROTEIN 1"/>
    <property type="match status" value="1"/>
</dbReference>
<feature type="compositionally biased region" description="Basic and acidic residues" evidence="4">
    <location>
        <begin position="88"/>
        <end position="102"/>
    </location>
</feature>
<dbReference type="InterPro" id="IPR005011">
    <property type="entry name" value="SNU66/SART1"/>
</dbReference>
<protein>
    <submittedName>
        <fullName evidence="5">Uncharacterized protein</fullName>
    </submittedName>
</protein>
<comment type="subcellular location">
    <subcellularLocation>
        <location evidence="1">Nucleus</location>
    </subcellularLocation>
</comment>
<feature type="compositionally biased region" description="Acidic residues" evidence="4">
    <location>
        <begin position="351"/>
        <end position="368"/>
    </location>
</feature>
<feature type="compositionally biased region" description="Acidic residues" evidence="4">
    <location>
        <begin position="103"/>
        <end position="112"/>
    </location>
</feature>
<feature type="compositionally biased region" description="Basic and acidic residues" evidence="4">
    <location>
        <begin position="494"/>
        <end position="531"/>
    </location>
</feature>
<feature type="region of interest" description="Disordered" evidence="4">
    <location>
        <begin position="312"/>
        <end position="533"/>
    </location>
</feature>
<feature type="compositionally biased region" description="Basic and acidic residues" evidence="4">
    <location>
        <begin position="70"/>
        <end position="81"/>
    </location>
</feature>
<feature type="compositionally biased region" description="Basic and acidic residues" evidence="4">
    <location>
        <begin position="131"/>
        <end position="149"/>
    </location>
</feature>
<accession>A0ABR3ZJJ7</accession>
<dbReference type="PANTHER" id="PTHR14152">
    <property type="entry name" value="SQUAMOUS CELL CARCINOMA ANTIGEN RECOGNISED BY CYTOTOXIC T LYMPHOCYTES"/>
    <property type="match status" value="1"/>
</dbReference>
<feature type="region of interest" description="Disordered" evidence="4">
    <location>
        <begin position="1"/>
        <end position="172"/>
    </location>
</feature>
<feature type="region of interest" description="Disordered" evidence="4">
    <location>
        <begin position="585"/>
        <end position="619"/>
    </location>
</feature>
<feature type="compositionally biased region" description="Acidic residues" evidence="4">
    <location>
        <begin position="427"/>
        <end position="440"/>
    </location>
</feature>
<gene>
    <name evidence="5" type="ORF">Sste5346_001949</name>
</gene>
<feature type="region of interest" description="Disordered" evidence="4">
    <location>
        <begin position="272"/>
        <end position="292"/>
    </location>
</feature>
<feature type="compositionally biased region" description="Basic and acidic residues" evidence="4">
    <location>
        <begin position="462"/>
        <end position="473"/>
    </location>
</feature>
<feature type="compositionally biased region" description="Acidic residues" evidence="4">
    <location>
        <begin position="33"/>
        <end position="48"/>
    </location>
</feature>
<feature type="compositionally biased region" description="Basic and acidic residues" evidence="4">
    <location>
        <begin position="585"/>
        <end position="596"/>
    </location>
</feature>
<dbReference type="Proteomes" id="UP001583186">
    <property type="component" value="Unassembled WGS sequence"/>
</dbReference>
<sequence>MDLATLEEANRLRESMGLKPLPIPGQEPKSDDSDFGEDDDSNAEEDDPLATLDGRHAAAYDNFKQVQDAQEAKRRREEKAAAVKRAREKAQRHALLEGKTLGDLDDDEEGGGADDAKAWLRGQKKRQKKIGKAEEKQQANEAAKIEEERRRRRRAAGLASDGEDDDDLPTGLKVGHDMASLLDGDDQVLTLKDAAVIGDEDEGDELENLGLREEEQLQERLSLKKKRPVYDPLNDDGSQTILGHYDEEIYGKKKKGFTLDPNAILGLDDGKSSGALGAPGSTTTTANGKAGEQQNLAIDDILSGMPSSDYLDASEIKIKKPKKKKSKTKKTRMRGVDDDEGLFPAAADNEGATDDAPDDAEMDVDDGAELAAKRRKRRAMDAEELFRDDDELQLSLASQRREALKKRKRTRPEDLAKQLREASAAPDGEDGENGDGDGDGDATPTIGGIVIDETAEFINNLKRREDREDDAPRPRKQARASSVTAMEESADEDVAMKDEDADEADVRNEREGSSVSHHEGGGGGLEEEKKISQGMGATLSILRGRGILDDEGDGEGLSANERNARMRAHQKFITEKRVQLARLEDEARRKREHDRTSGPLSRMSVREREEYARKQNAQREFQTSRMLQDMFNKNYTPNFNLEYVDEHGRELNQKEAFRALSHGFHGKTSGRGKTDKMLKKIEAEKRHMAEGILDASQNVGMSSATAQQLKKRKEAGIRLD</sequence>
<evidence type="ECO:0000313" key="5">
    <source>
        <dbReference type="EMBL" id="KAL1900888.1"/>
    </source>
</evidence>
<evidence type="ECO:0000256" key="2">
    <source>
        <dbReference type="ARBA" id="ARBA00006076"/>
    </source>
</evidence>
<comment type="similarity">
    <text evidence="2">Belongs to the SNU66/SART1 family.</text>
</comment>
<reference evidence="5 6" key="1">
    <citation type="journal article" date="2024" name="IMA Fungus">
        <title>IMA Genome - F19 : A genome assembly and annotation guide to empower mycologists, including annotated draft genome sequences of Ceratocystis pirilliformis, Diaporthe australafricana, Fusarium ophioides, Paecilomyces lecythidis, and Sporothrix stenoceras.</title>
        <authorList>
            <person name="Aylward J."/>
            <person name="Wilson A.M."/>
            <person name="Visagie C.M."/>
            <person name="Spraker J."/>
            <person name="Barnes I."/>
            <person name="Buitendag C."/>
            <person name="Ceriani C."/>
            <person name="Del Mar Angel L."/>
            <person name="du Plessis D."/>
            <person name="Fuchs T."/>
            <person name="Gasser K."/>
            <person name="Kramer D."/>
            <person name="Li W."/>
            <person name="Munsamy K."/>
            <person name="Piso A."/>
            <person name="Price J.L."/>
            <person name="Sonnekus B."/>
            <person name="Thomas C."/>
            <person name="van der Nest A."/>
            <person name="van Dijk A."/>
            <person name="van Heerden A."/>
            <person name="van Vuuren N."/>
            <person name="Yilmaz N."/>
            <person name="Duong T.A."/>
            <person name="van der Merwe N.A."/>
            <person name="Wingfield M.J."/>
            <person name="Wingfield B.D."/>
        </authorList>
    </citation>
    <scope>NUCLEOTIDE SEQUENCE [LARGE SCALE GENOMIC DNA]</scope>
    <source>
        <strain evidence="5 6">CMW 5346</strain>
    </source>
</reference>
<evidence type="ECO:0000313" key="6">
    <source>
        <dbReference type="Proteomes" id="UP001583186"/>
    </source>
</evidence>
<comment type="caution">
    <text evidence="5">The sequence shown here is derived from an EMBL/GenBank/DDBJ whole genome shotgun (WGS) entry which is preliminary data.</text>
</comment>
<keyword evidence="3" id="KW-0539">Nucleus</keyword>
<keyword evidence="6" id="KW-1185">Reference proteome</keyword>
<dbReference type="Pfam" id="PF03343">
    <property type="entry name" value="SART-1"/>
    <property type="match status" value="1"/>
</dbReference>
<feature type="compositionally biased region" description="Basic and acidic residues" evidence="4">
    <location>
        <begin position="411"/>
        <end position="420"/>
    </location>
</feature>
<evidence type="ECO:0000256" key="1">
    <source>
        <dbReference type="ARBA" id="ARBA00004123"/>
    </source>
</evidence>
<proteinExistence type="inferred from homology"/>
<dbReference type="EMBL" id="JAWCUI010000008">
    <property type="protein sequence ID" value="KAL1900888.1"/>
    <property type="molecule type" value="Genomic_DNA"/>
</dbReference>